<dbReference type="InterPro" id="IPR003344">
    <property type="entry name" value="Big_1_dom"/>
</dbReference>
<dbReference type="InterPro" id="IPR013783">
    <property type="entry name" value="Ig-like_fold"/>
</dbReference>
<proteinExistence type="inferred from homology"/>
<dbReference type="Proteomes" id="UP000294555">
    <property type="component" value="Unassembled WGS sequence"/>
</dbReference>
<dbReference type="Pfam" id="PF02369">
    <property type="entry name" value="Big_1"/>
    <property type="match status" value="1"/>
</dbReference>
<name>A0A4R1NHE2_9GAMM</name>
<reference evidence="3 4" key="1">
    <citation type="submission" date="2019-02" db="EMBL/GenBank/DDBJ databases">
        <title>Investigation of anaerobic lignin degradation for improved lignocellulosic biofuels.</title>
        <authorList>
            <person name="Deangelis K."/>
        </authorList>
    </citation>
    <scope>NUCLEOTIDE SEQUENCE [LARGE SCALE GENOMIC DNA]</scope>
    <source>
        <strain evidence="3 4">159R</strain>
    </source>
</reference>
<comment type="caution">
    <text evidence="3">The sequence shown here is derived from an EMBL/GenBank/DDBJ whole genome shotgun (WGS) entry which is preliminary data.</text>
</comment>
<evidence type="ECO:0000259" key="2">
    <source>
        <dbReference type="Pfam" id="PF02369"/>
    </source>
</evidence>
<dbReference type="RefSeq" id="WP_132923964.1">
    <property type="nucleotide sequence ID" value="NZ_SJOI01000001.1"/>
</dbReference>
<dbReference type="Gene3D" id="2.60.40.10">
    <property type="entry name" value="Immunoglobulins"/>
    <property type="match status" value="2"/>
</dbReference>
<feature type="domain" description="Big-1" evidence="2">
    <location>
        <begin position="28"/>
        <end position="110"/>
    </location>
</feature>
<comment type="similarity">
    <text evidence="1">Belongs to the intimin/invasin family.</text>
</comment>
<protein>
    <recommendedName>
        <fullName evidence="2">Big-1 domain-containing protein</fullName>
    </recommendedName>
</protein>
<dbReference type="SUPFAM" id="SSF49373">
    <property type="entry name" value="Invasin/intimin cell-adhesion fragments"/>
    <property type="match status" value="2"/>
</dbReference>
<organism evidence="3 4">
    <name type="scientific">Sodalis ligni</name>
    <dbReference type="NCBI Taxonomy" id="2697027"/>
    <lineage>
        <taxon>Bacteria</taxon>
        <taxon>Pseudomonadati</taxon>
        <taxon>Pseudomonadota</taxon>
        <taxon>Gammaproteobacteria</taxon>
        <taxon>Enterobacterales</taxon>
        <taxon>Bruguierivoracaceae</taxon>
        <taxon>Sodalis</taxon>
    </lineage>
</organism>
<dbReference type="AlphaFoldDB" id="A0A4R1NHE2"/>
<accession>A0A4R1NHE2</accession>
<evidence type="ECO:0000313" key="3">
    <source>
        <dbReference type="EMBL" id="TCL05241.1"/>
    </source>
</evidence>
<gene>
    <name evidence="3" type="ORF">EZJ58_3415</name>
</gene>
<dbReference type="EMBL" id="SJOI01000001">
    <property type="protein sequence ID" value="TCL05241.1"/>
    <property type="molecule type" value="Genomic_DNA"/>
</dbReference>
<evidence type="ECO:0000313" key="4">
    <source>
        <dbReference type="Proteomes" id="UP000294555"/>
    </source>
</evidence>
<evidence type="ECO:0000256" key="1">
    <source>
        <dbReference type="ARBA" id="ARBA00010116"/>
    </source>
</evidence>
<keyword evidence="4" id="KW-1185">Reference proteome</keyword>
<dbReference type="InterPro" id="IPR008964">
    <property type="entry name" value="Invasin/intimin_cell_adhesion"/>
</dbReference>
<sequence>MEKNTICHPITSPECPVSPLANYELNARIVANNAPADGASFNGVHYTLSSPVDLPVANQQLEISTTGSATLIVPTYYTNNSGVLDVALLNTVPETVELYAYLAADTSVNTHSFLTFIPVGPAPTYELISTVLIDNARADGNSQNAVMFYLTYGGTGVSGTILISDFIPSNPPVSRTTGTDGRYTAYFTSSNPGSFNVSAQLRSDPSVSTSETITFTPVVTYPVFLGSNRVPTPRETNFLGVEPFFGPLVITAGHRYSIRGIPTSGLFFGECPNSYVFNDSSQQCRLDITSDFTLLAVDSLTPIRALNSGVGRELHSPGYYFNGYSAQEFTVDVYDLGPE</sequence>